<protein>
    <submittedName>
        <fullName evidence="2">Uncharacterized protein</fullName>
    </submittedName>
</protein>
<feature type="region of interest" description="Disordered" evidence="1">
    <location>
        <begin position="442"/>
        <end position="478"/>
    </location>
</feature>
<dbReference type="HOGENOM" id="CLU_031138_1_0_1"/>
<feature type="compositionally biased region" description="Basic and acidic residues" evidence="1">
    <location>
        <begin position="465"/>
        <end position="478"/>
    </location>
</feature>
<evidence type="ECO:0000313" key="3">
    <source>
        <dbReference type="Proteomes" id="UP000054342"/>
    </source>
</evidence>
<proteinExistence type="predicted"/>
<feature type="region of interest" description="Disordered" evidence="1">
    <location>
        <begin position="316"/>
        <end position="337"/>
    </location>
</feature>
<feature type="compositionally biased region" description="Basic and acidic residues" evidence="1">
    <location>
        <begin position="13"/>
        <end position="30"/>
    </location>
</feature>
<dbReference type="RefSeq" id="XP_013316912.1">
    <property type="nucleotide sequence ID" value="XM_013461458.1"/>
</dbReference>
<organism evidence="2 3">
    <name type="scientific">Exophiala xenobiotica</name>
    <dbReference type="NCBI Taxonomy" id="348802"/>
    <lineage>
        <taxon>Eukaryota</taxon>
        <taxon>Fungi</taxon>
        <taxon>Dikarya</taxon>
        <taxon>Ascomycota</taxon>
        <taxon>Pezizomycotina</taxon>
        <taxon>Eurotiomycetes</taxon>
        <taxon>Chaetothyriomycetidae</taxon>
        <taxon>Chaetothyriales</taxon>
        <taxon>Herpotrichiellaceae</taxon>
        <taxon>Exophiala</taxon>
    </lineage>
</organism>
<feature type="compositionally biased region" description="Basic and acidic residues" evidence="1">
    <location>
        <begin position="211"/>
        <end position="224"/>
    </location>
</feature>
<dbReference type="GO" id="GO:0000390">
    <property type="term" value="P:spliceosomal complex disassembly"/>
    <property type="evidence" value="ECO:0007669"/>
    <property type="project" value="InterPro"/>
</dbReference>
<evidence type="ECO:0000313" key="2">
    <source>
        <dbReference type="EMBL" id="KIW56328.1"/>
    </source>
</evidence>
<feature type="compositionally biased region" description="Low complexity" evidence="1">
    <location>
        <begin position="319"/>
        <end position="329"/>
    </location>
</feature>
<feature type="region of interest" description="Disordered" evidence="1">
    <location>
        <begin position="1"/>
        <end position="235"/>
    </location>
</feature>
<accession>A0A0D2ELJ3</accession>
<feature type="compositionally biased region" description="Polar residues" evidence="1">
    <location>
        <begin position="1"/>
        <end position="10"/>
    </location>
</feature>
<sequence length="478" mass="52939">MSTPAVTQGSYLFDHKDVSSPDQRQEDLQSHDPMTSLFTARRKPKRIVRDEPEAQPEDAEENTGPVVRRPTSNAPRTKSKLRMSFNPGEDDTSRTGAREDEEPIIPPTKPSRLGLSSAAQSVLNRGTDRDHSELEGQDHDRDRDRPSYSKAYLDELRNSTPSTPRDLSSRDSPSLDLIDPSISQTQLDLESKFGKTAISSSSSSRIPTAAEIREKKERRARLAKEQAANADTTSTAAAGADFISLEDYDSDGDFKPRRMQVGSYLPPTREKDTRLVPDDEDIAEGFDDFVEDSGRVTLSRKGQREQTLREREAIRALIDGAEGSGSDSGAESDSDYELHQHYESAQTHRGMDGLSSHMAHTRQANRPRQPRETTAIPKLSAGLARLRDMVSHLEFEKARIEKRRADIGRERVEIKESQAHIQTSLEDAGKELERVTREHLADAANGTPGINGHGQPGGSSIAMDRGLESFGHHPEDTG</sequence>
<dbReference type="STRING" id="348802.A0A0D2ELJ3"/>
<feature type="compositionally biased region" description="Low complexity" evidence="1">
    <location>
        <begin position="161"/>
        <end position="183"/>
    </location>
</feature>
<keyword evidence="3" id="KW-1185">Reference proteome</keyword>
<dbReference type="GO" id="GO:0071008">
    <property type="term" value="C:U2-type post-mRNA release spliceosomal complex"/>
    <property type="evidence" value="ECO:0007669"/>
    <property type="project" value="InterPro"/>
</dbReference>
<dbReference type="Proteomes" id="UP000054342">
    <property type="component" value="Unassembled WGS sequence"/>
</dbReference>
<dbReference type="OrthoDB" id="429427at2759"/>
<dbReference type="EMBL" id="KN847319">
    <property type="protein sequence ID" value="KIW56328.1"/>
    <property type="molecule type" value="Genomic_DNA"/>
</dbReference>
<dbReference type="AlphaFoldDB" id="A0A0D2ELJ3"/>
<dbReference type="GeneID" id="25326903"/>
<evidence type="ECO:0000256" key="1">
    <source>
        <dbReference type="SAM" id="MobiDB-lite"/>
    </source>
</evidence>
<reference evidence="2 3" key="1">
    <citation type="submission" date="2015-01" db="EMBL/GenBank/DDBJ databases">
        <title>The Genome Sequence of Exophiala xenobiotica CBS118157.</title>
        <authorList>
            <consortium name="The Broad Institute Genomics Platform"/>
            <person name="Cuomo C."/>
            <person name="de Hoog S."/>
            <person name="Gorbushina A."/>
            <person name="Stielow B."/>
            <person name="Teixiera M."/>
            <person name="Abouelleil A."/>
            <person name="Chapman S.B."/>
            <person name="Priest M."/>
            <person name="Young S.K."/>
            <person name="Wortman J."/>
            <person name="Nusbaum C."/>
            <person name="Birren B."/>
        </authorList>
    </citation>
    <scope>NUCLEOTIDE SEQUENCE [LARGE SCALE GENOMIC DNA]</scope>
    <source>
        <strain evidence="2 3">CBS 118157</strain>
    </source>
</reference>
<dbReference type="InterPro" id="IPR028211">
    <property type="entry name" value="Ntr2"/>
</dbReference>
<dbReference type="Pfam" id="PF15458">
    <property type="entry name" value="NTR2"/>
    <property type="match status" value="1"/>
</dbReference>
<feature type="compositionally biased region" description="Basic and acidic residues" evidence="1">
    <location>
        <begin position="126"/>
        <end position="157"/>
    </location>
</feature>
<name>A0A0D2ELJ3_9EURO</name>
<gene>
    <name evidence="2" type="ORF">PV05_04995</name>
</gene>
<feature type="compositionally biased region" description="Low complexity" evidence="1">
    <location>
        <begin position="225"/>
        <end position="235"/>
    </location>
</feature>
<feature type="region of interest" description="Disordered" evidence="1">
    <location>
        <begin position="247"/>
        <end position="276"/>
    </location>
</feature>